<accession>A0A1H8WY89</accession>
<dbReference type="Proteomes" id="UP000199126">
    <property type="component" value="Unassembled WGS sequence"/>
</dbReference>
<keyword evidence="2" id="KW-1185">Reference proteome</keyword>
<protein>
    <submittedName>
        <fullName evidence="1">Uncharacterized protein</fullName>
    </submittedName>
</protein>
<name>A0A1H8WY89_9EURY</name>
<feature type="non-terminal residue" evidence="1">
    <location>
        <position position="52"/>
    </location>
</feature>
<reference evidence="2" key="1">
    <citation type="submission" date="2016-10" db="EMBL/GenBank/DDBJ databases">
        <authorList>
            <person name="Varghese N."/>
            <person name="Submissions S."/>
        </authorList>
    </citation>
    <scope>NUCLEOTIDE SEQUENCE [LARGE SCALE GENOMIC DNA]</scope>
    <source>
        <strain evidence="2">CGMCC 1.10121</strain>
    </source>
</reference>
<dbReference type="AlphaFoldDB" id="A0A1H8WY89"/>
<evidence type="ECO:0000313" key="1">
    <source>
        <dbReference type="EMBL" id="SEP32624.1"/>
    </source>
</evidence>
<proteinExistence type="predicted"/>
<gene>
    <name evidence="1" type="ORF">SAMN04487948_1561</name>
</gene>
<dbReference type="EMBL" id="FODV01000056">
    <property type="protein sequence ID" value="SEP32624.1"/>
    <property type="molecule type" value="Genomic_DNA"/>
</dbReference>
<organism evidence="1 2">
    <name type="scientific">Halogranum amylolyticum</name>
    <dbReference type="NCBI Taxonomy" id="660520"/>
    <lineage>
        <taxon>Archaea</taxon>
        <taxon>Methanobacteriati</taxon>
        <taxon>Methanobacteriota</taxon>
        <taxon>Stenosarchaea group</taxon>
        <taxon>Halobacteria</taxon>
        <taxon>Halobacteriales</taxon>
        <taxon>Haloferacaceae</taxon>
    </lineage>
</organism>
<evidence type="ECO:0000313" key="2">
    <source>
        <dbReference type="Proteomes" id="UP000199126"/>
    </source>
</evidence>
<sequence>MDNAGAQTSPFRAGIQRRLWSKLLKSQQLSAHTAYLESLDDGLSSTLGSPQT</sequence>